<evidence type="ECO:0000313" key="4">
    <source>
        <dbReference type="Proteomes" id="UP000735302"/>
    </source>
</evidence>
<evidence type="ECO:0000256" key="2">
    <source>
        <dbReference type="SAM" id="Phobius"/>
    </source>
</evidence>
<feature type="compositionally biased region" description="Pro residues" evidence="1">
    <location>
        <begin position="103"/>
        <end position="113"/>
    </location>
</feature>
<organism evidence="3 4">
    <name type="scientific">Plakobranchus ocellatus</name>
    <dbReference type="NCBI Taxonomy" id="259542"/>
    <lineage>
        <taxon>Eukaryota</taxon>
        <taxon>Metazoa</taxon>
        <taxon>Spiralia</taxon>
        <taxon>Lophotrochozoa</taxon>
        <taxon>Mollusca</taxon>
        <taxon>Gastropoda</taxon>
        <taxon>Heterobranchia</taxon>
        <taxon>Euthyneura</taxon>
        <taxon>Panpulmonata</taxon>
        <taxon>Sacoglossa</taxon>
        <taxon>Placobranchoidea</taxon>
        <taxon>Plakobranchidae</taxon>
        <taxon>Plakobranchus</taxon>
    </lineage>
</organism>
<feature type="compositionally biased region" description="Basic residues" evidence="1">
    <location>
        <begin position="114"/>
        <end position="123"/>
    </location>
</feature>
<keyword evidence="2" id="KW-1133">Transmembrane helix</keyword>
<dbReference type="EMBL" id="BLXT01006818">
    <property type="protein sequence ID" value="GFO33589.1"/>
    <property type="molecule type" value="Genomic_DNA"/>
</dbReference>
<protein>
    <submittedName>
        <fullName evidence="3">Uncharacterized protein</fullName>
    </submittedName>
</protein>
<keyword evidence="4" id="KW-1185">Reference proteome</keyword>
<name>A0AAV4CNZ9_9GAST</name>
<comment type="caution">
    <text evidence="3">The sequence shown here is derived from an EMBL/GenBank/DDBJ whole genome shotgun (WGS) entry which is preliminary data.</text>
</comment>
<evidence type="ECO:0000256" key="1">
    <source>
        <dbReference type="SAM" id="MobiDB-lite"/>
    </source>
</evidence>
<accession>A0AAV4CNZ9</accession>
<dbReference type="Proteomes" id="UP000735302">
    <property type="component" value="Unassembled WGS sequence"/>
</dbReference>
<keyword evidence="2" id="KW-0472">Membrane</keyword>
<proteinExistence type="predicted"/>
<feature type="region of interest" description="Disordered" evidence="1">
    <location>
        <begin position="98"/>
        <end position="133"/>
    </location>
</feature>
<feature type="transmembrane region" description="Helical" evidence="2">
    <location>
        <begin position="191"/>
        <end position="217"/>
    </location>
</feature>
<dbReference type="AlphaFoldDB" id="A0AAV4CNZ9"/>
<evidence type="ECO:0000313" key="3">
    <source>
        <dbReference type="EMBL" id="GFO33589.1"/>
    </source>
</evidence>
<keyword evidence="2" id="KW-0812">Transmembrane</keyword>
<reference evidence="3 4" key="1">
    <citation type="journal article" date="2021" name="Elife">
        <title>Chloroplast acquisition without the gene transfer in kleptoplastic sea slugs, Plakobranchus ocellatus.</title>
        <authorList>
            <person name="Maeda T."/>
            <person name="Takahashi S."/>
            <person name="Yoshida T."/>
            <person name="Shimamura S."/>
            <person name="Takaki Y."/>
            <person name="Nagai Y."/>
            <person name="Toyoda A."/>
            <person name="Suzuki Y."/>
            <person name="Arimoto A."/>
            <person name="Ishii H."/>
            <person name="Satoh N."/>
            <person name="Nishiyama T."/>
            <person name="Hasebe M."/>
            <person name="Maruyama T."/>
            <person name="Minagawa J."/>
            <person name="Obokata J."/>
            <person name="Shigenobu S."/>
        </authorList>
    </citation>
    <scope>NUCLEOTIDE SEQUENCE [LARGE SCALE GENOMIC DNA]</scope>
</reference>
<gene>
    <name evidence="3" type="ORF">PoB_006009400</name>
</gene>
<sequence length="219" mass="25567">MDYRLFNKLIVFDFYPLTPSIVMQDMEKDRTSPDVPQGYQRIATASEVFFSLFFLLWIRRLFSLYEHISLDKSDYRVPHMCNHHHTTTATITTITATTTQPQPLSPPLQPPPHNHSHYNRHRPPPPPPPPFDSMKPVHNKMISGFQALRQARAPVAGLQPATEGSLQISGRTRKPLCYRWYYQALHINPQFLLLFLLFYLSICCYMLYYLLSVFLVLTR</sequence>